<dbReference type="PANTHER" id="PTHR33085:SF85">
    <property type="entry name" value="DUF1618 DOMAIN-CONTAINING PROTEIN"/>
    <property type="match status" value="1"/>
</dbReference>
<protein>
    <submittedName>
        <fullName evidence="1">Uncharacterized protein</fullName>
    </submittedName>
</protein>
<dbReference type="EMBL" id="JACEFO010001827">
    <property type="protein sequence ID" value="KAF8700350.1"/>
    <property type="molecule type" value="Genomic_DNA"/>
</dbReference>
<dbReference type="Pfam" id="PF07893">
    <property type="entry name" value="DUF1668"/>
    <property type="match status" value="1"/>
</dbReference>
<evidence type="ECO:0000313" key="1">
    <source>
        <dbReference type="EMBL" id="KAF8700350.1"/>
    </source>
</evidence>
<keyword evidence="2" id="KW-1185">Reference proteome</keyword>
<organism evidence="1 2">
    <name type="scientific">Digitaria exilis</name>
    <dbReference type="NCBI Taxonomy" id="1010633"/>
    <lineage>
        <taxon>Eukaryota</taxon>
        <taxon>Viridiplantae</taxon>
        <taxon>Streptophyta</taxon>
        <taxon>Embryophyta</taxon>
        <taxon>Tracheophyta</taxon>
        <taxon>Spermatophyta</taxon>
        <taxon>Magnoliopsida</taxon>
        <taxon>Liliopsida</taxon>
        <taxon>Poales</taxon>
        <taxon>Poaceae</taxon>
        <taxon>PACMAD clade</taxon>
        <taxon>Panicoideae</taxon>
        <taxon>Panicodae</taxon>
        <taxon>Paniceae</taxon>
        <taxon>Anthephorinae</taxon>
        <taxon>Digitaria</taxon>
    </lineage>
</organism>
<accession>A0A835BHU5</accession>
<evidence type="ECO:0000313" key="2">
    <source>
        <dbReference type="Proteomes" id="UP000636709"/>
    </source>
</evidence>
<dbReference type="AlphaFoldDB" id="A0A835BHU5"/>
<comment type="caution">
    <text evidence="1">The sequence shown here is derived from an EMBL/GenBank/DDBJ whole genome shotgun (WGS) entry which is preliminary data.</text>
</comment>
<dbReference type="InterPro" id="IPR012871">
    <property type="entry name" value="DUF1668_ORYSA"/>
</dbReference>
<proteinExistence type="predicted"/>
<name>A0A835BHU5_9POAL</name>
<reference evidence="1" key="1">
    <citation type="submission" date="2020-07" db="EMBL/GenBank/DDBJ databases">
        <title>Genome sequence and genetic diversity analysis of an under-domesticated orphan crop, white fonio (Digitaria exilis).</title>
        <authorList>
            <person name="Bennetzen J.L."/>
            <person name="Chen S."/>
            <person name="Ma X."/>
            <person name="Wang X."/>
            <person name="Yssel A.E.J."/>
            <person name="Chaluvadi S.R."/>
            <person name="Johnson M."/>
            <person name="Gangashetty P."/>
            <person name="Hamidou F."/>
            <person name="Sanogo M.D."/>
            <person name="Zwaenepoel A."/>
            <person name="Wallace J."/>
            <person name="Van De Peer Y."/>
            <person name="Van Deynze A."/>
        </authorList>
    </citation>
    <scope>NUCLEOTIDE SEQUENCE</scope>
    <source>
        <tissue evidence="1">Leaves</tissue>
    </source>
</reference>
<dbReference type="PANTHER" id="PTHR33085">
    <property type="entry name" value="OS12G0113100 PROTEIN-RELATED"/>
    <property type="match status" value="1"/>
</dbReference>
<dbReference type="Proteomes" id="UP000636709">
    <property type="component" value="Unassembled WGS sequence"/>
</dbReference>
<dbReference type="OrthoDB" id="671947at2759"/>
<gene>
    <name evidence="1" type="ORF">HU200_034282</name>
</gene>
<sequence>MTNKHRRCELEPCCHCHRAAKRLKQQQRQKHLYLVVDDWERGCSVYKVDVDAFSDSGPPEPLPGPPVARIEARHGGSWYFAAHGTKVLAMQPSGYPAFPVFDVDTAALAVCPWPRPGGNEVLLKPFFASVAGNLYLLSAAPPPPDSTSREAAAWSWSKIPSLLPFDDSNRISSFALHRDGRTLFVSQDRSTFSFDTESQEWAEHGNWVMPFSGQAYFDGELDAWVGLCCHKGGEGYLCSADVASVAADCRRLPAWKLGKDKLFDKDSRRHLGATLVYMSDARYCLVESLARDNEEDHRVICVTTFGLKFNNQGELTATEQKVHSYETTDAHLLPERSWKPVAFWM</sequence>